<dbReference type="PANTHER" id="PTHR31363:SF0">
    <property type="entry name" value="TRAF3-INTERACTING PROTEIN 1"/>
    <property type="match status" value="1"/>
</dbReference>
<dbReference type="GO" id="GO:0070507">
    <property type="term" value="P:regulation of microtubule cytoskeleton organization"/>
    <property type="evidence" value="ECO:0007669"/>
    <property type="project" value="TreeGrafter"/>
</dbReference>
<feature type="region of interest" description="Disordered" evidence="10">
    <location>
        <begin position="76"/>
        <end position="286"/>
    </location>
</feature>
<dbReference type="Proteomes" id="UP000289886">
    <property type="component" value="Unassembled WGS sequence"/>
</dbReference>
<keyword evidence="3" id="KW-0963">Cytoplasm</keyword>
<feature type="region of interest" description="Disordered" evidence="10">
    <location>
        <begin position="299"/>
        <end position="349"/>
    </location>
</feature>
<evidence type="ECO:0000313" key="13">
    <source>
        <dbReference type="EMBL" id="RXM33182.1"/>
    </source>
</evidence>
<sequence>MNGSIAKKTQETLGKVIKKPPLTEKLLSKPPFRFLHDIFTEVIRTTGFMKGLYSELEMKSENVKLSSEDAVQRVLAGEKLDLKGKHPSTSKSQDKENRESKEEDKKRHKDKEEIRDTEIKDRSTSRDRKVEQPKYTEAKKTEKDRHKDDEKQEKGRDRERTKERDREKEKSRDRDKEKGREKEKDREKGKERDRDREKRRERPKEPEEKAKEPEEKAERKSKGTEETRHRKASQLTRKNSKTENDKEHESPARIPRPSSAKGQRRRPKPGGQGSQSSKTDIATFSGNVEIAERLEAEILSSDKSMPLENGEAVDAMPTHSKIPRPSSARPAPPRVKRQDSADVPSVERIGSGKPLTAVIVDGKKDSDDEDNDELFVVEEAAPLLPDLPKMEMEPAVELKEDEKHGGLVKKILETKKDYEASQPSSKSKDQDTTIVSEATKRKERDLVSREIEKLRSSIQTVCRSALPLGKIMDYIQEDMDSMKKELQMWRSENAEHAAALIKEQRITDNAVEPLKAELVELEQLIKDQQDKICAAKANILRNEEKIEKMVSSINFSSRT</sequence>
<evidence type="ECO:0000256" key="6">
    <source>
        <dbReference type="ARBA" id="ARBA00023212"/>
    </source>
</evidence>
<evidence type="ECO:0000256" key="2">
    <source>
        <dbReference type="ARBA" id="ARBA00004430"/>
    </source>
</evidence>
<evidence type="ECO:0000256" key="10">
    <source>
        <dbReference type="SAM" id="MobiDB-lite"/>
    </source>
</evidence>
<evidence type="ECO:0000313" key="14">
    <source>
        <dbReference type="Proteomes" id="UP000289886"/>
    </source>
</evidence>
<dbReference type="AlphaFoldDB" id="A0A444UDD4"/>
<feature type="domain" description="TRAF3-interacting protein 1 N-terminal" evidence="11">
    <location>
        <begin position="6"/>
        <end position="64"/>
    </location>
</feature>
<dbReference type="GO" id="GO:0060271">
    <property type="term" value="P:cilium assembly"/>
    <property type="evidence" value="ECO:0007669"/>
    <property type="project" value="TreeGrafter"/>
</dbReference>
<feature type="domain" description="TRAF3-interacting protein 1 C-terminal" evidence="12">
    <location>
        <begin position="399"/>
        <end position="553"/>
    </location>
</feature>
<gene>
    <name evidence="13" type="ORF">EOD39_1348</name>
</gene>
<evidence type="ECO:0000256" key="5">
    <source>
        <dbReference type="ARBA" id="ARBA00023054"/>
    </source>
</evidence>
<dbReference type="InterPro" id="IPR018799">
    <property type="entry name" value="TRAF3IP1"/>
</dbReference>
<evidence type="ECO:0000256" key="3">
    <source>
        <dbReference type="ARBA" id="ARBA00022490"/>
    </source>
</evidence>
<keyword evidence="4" id="KW-0970">Cilium biogenesis/degradation</keyword>
<feature type="region of interest" description="Disordered" evidence="10">
    <location>
        <begin position="414"/>
        <end position="442"/>
    </location>
</feature>
<evidence type="ECO:0000259" key="12">
    <source>
        <dbReference type="Pfam" id="PF17749"/>
    </source>
</evidence>
<evidence type="ECO:0000256" key="7">
    <source>
        <dbReference type="ARBA" id="ARBA00023273"/>
    </source>
</evidence>
<dbReference type="InterPro" id="IPR042576">
    <property type="entry name" value="TRAF3IP1_N_sf"/>
</dbReference>
<comment type="caution">
    <text evidence="13">The sequence shown here is derived from an EMBL/GenBank/DDBJ whole genome shotgun (WGS) entry which is preliminary data.</text>
</comment>
<name>A0A444UDD4_ACIRT</name>
<evidence type="ECO:0000256" key="1">
    <source>
        <dbReference type="ARBA" id="ARBA00004120"/>
    </source>
</evidence>
<dbReference type="PANTHER" id="PTHR31363">
    <property type="entry name" value="TRAF3-INTERACTING PROTEIN 1"/>
    <property type="match status" value="1"/>
</dbReference>
<dbReference type="InterPro" id="IPR040468">
    <property type="entry name" value="TRAF3IP1_N"/>
</dbReference>
<dbReference type="EMBL" id="SCEB01214788">
    <property type="protein sequence ID" value="RXM33182.1"/>
    <property type="molecule type" value="Genomic_DNA"/>
</dbReference>
<proteinExistence type="inferred from homology"/>
<reference evidence="13 14" key="1">
    <citation type="submission" date="2019-01" db="EMBL/GenBank/DDBJ databases">
        <title>Draft Genome and Complete Hox-Cluster Characterization of the Sterlet Sturgeon (Acipenser ruthenus).</title>
        <authorList>
            <person name="Wei Q."/>
        </authorList>
    </citation>
    <scope>NUCLEOTIDE SEQUENCE [LARGE SCALE GENOMIC DNA]</scope>
    <source>
        <strain evidence="13">WHYD16114868_AA</strain>
        <tissue evidence="13">Blood</tissue>
    </source>
</reference>
<evidence type="ECO:0000256" key="8">
    <source>
        <dbReference type="ARBA" id="ARBA00043971"/>
    </source>
</evidence>
<dbReference type="GO" id="GO:0008017">
    <property type="term" value="F:microtubule binding"/>
    <property type="evidence" value="ECO:0007669"/>
    <property type="project" value="InterPro"/>
</dbReference>
<comment type="subcellular location">
    <subcellularLocation>
        <location evidence="2">Cytoplasm</location>
        <location evidence="2">Cytoskeleton</location>
        <location evidence="2">Cilium axoneme</location>
    </subcellularLocation>
    <subcellularLocation>
        <location evidence="1">Cytoplasm</location>
        <location evidence="1">Cytoskeleton</location>
        <location evidence="1">Cilium basal body</location>
    </subcellularLocation>
</comment>
<dbReference type="InterPro" id="IPR041476">
    <property type="entry name" value="TRAF3IP1_C"/>
</dbReference>
<dbReference type="Gene3D" id="1.10.418.50">
    <property type="entry name" value="Microtubule-binding protein MIP-T3"/>
    <property type="match status" value="1"/>
</dbReference>
<feature type="compositionally biased region" description="Basic and acidic residues" evidence="10">
    <location>
        <begin position="92"/>
        <end position="228"/>
    </location>
</feature>
<keyword evidence="6" id="KW-0206">Cytoskeleton</keyword>
<dbReference type="Pfam" id="PF17749">
    <property type="entry name" value="MIP-T3_C"/>
    <property type="match status" value="1"/>
</dbReference>
<evidence type="ECO:0000259" key="11">
    <source>
        <dbReference type="Pfam" id="PF10243"/>
    </source>
</evidence>
<comment type="similarity">
    <text evidence="8">Belongs to the TRAF3IP1 family.</text>
</comment>
<feature type="compositionally biased region" description="Basic and acidic residues" evidence="10">
    <location>
        <begin position="240"/>
        <end position="251"/>
    </location>
</feature>
<dbReference type="GO" id="GO:0036064">
    <property type="term" value="C:ciliary basal body"/>
    <property type="evidence" value="ECO:0007669"/>
    <property type="project" value="TreeGrafter"/>
</dbReference>
<dbReference type="GO" id="GO:0005930">
    <property type="term" value="C:axoneme"/>
    <property type="evidence" value="ECO:0007669"/>
    <property type="project" value="UniProtKB-SubCell"/>
</dbReference>
<keyword evidence="5 9" id="KW-0175">Coiled coil</keyword>
<keyword evidence="7" id="KW-0966">Cell projection</keyword>
<dbReference type="Pfam" id="PF10243">
    <property type="entry name" value="MIP-T3"/>
    <property type="match status" value="1"/>
</dbReference>
<keyword evidence="14" id="KW-1185">Reference proteome</keyword>
<feature type="compositionally biased region" description="Polar residues" evidence="10">
    <location>
        <begin position="274"/>
        <end position="286"/>
    </location>
</feature>
<protein>
    <submittedName>
        <fullName evidence="13">TRAF3-interacting protein 1</fullName>
    </submittedName>
</protein>
<feature type="coiled-coil region" evidence="9">
    <location>
        <begin position="472"/>
        <end position="531"/>
    </location>
</feature>
<organism evidence="13 14">
    <name type="scientific">Acipenser ruthenus</name>
    <name type="common">Sterlet sturgeon</name>
    <dbReference type="NCBI Taxonomy" id="7906"/>
    <lineage>
        <taxon>Eukaryota</taxon>
        <taxon>Metazoa</taxon>
        <taxon>Chordata</taxon>
        <taxon>Craniata</taxon>
        <taxon>Vertebrata</taxon>
        <taxon>Euteleostomi</taxon>
        <taxon>Actinopterygii</taxon>
        <taxon>Chondrostei</taxon>
        <taxon>Acipenseriformes</taxon>
        <taxon>Acipenseridae</taxon>
        <taxon>Acipenser</taxon>
    </lineage>
</organism>
<accession>A0A444UDD4</accession>
<evidence type="ECO:0000256" key="9">
    <source>
        <dbReference type="SAM" id="Coils"/>
    </source>
</evidence>
<dbReference type="GO" id="GO:0030992">
    <property type="term" value="C:intraciliary transport particle B"/>
    <property type="evidence" value="ECO:0007669"/>
    <property type="project" value="TreeGrafter"/>
</dbReference>
<evidence type="ECO:0000256" key="4">
    <source>
        <dbReference type="ARBA" id="ARBA00022794"/>
    </source>
</evidence>
<dbReference type="GO" id="GO:0042073">
    <property type="term" value="P:intraciliary transport"/>
    <property type="evidence" value="ECO:0007669"/>
    <property type="project" value="TreeGrafter"/>
</dbReference>